<dbReference type="EMBL" id="WITK01000022">
    <property type="protein sequence ID" value="MQW93078.1"/>
    <property type="molecule type" value="Genomic_DNA"/>
</dbReference>
<protein>
    <submittedName>
        <fullName evidence="1">Uncharacterized protein</fullName>
    </submittedName>
</protein>
<accession>A0AA90WFR9</accession>
<gene>
    <name evidence="1" type="ORF">GHJ48_11865</name>
</gene>
<sequence length="52" mass="6133">MKTDLYKEAHSWVFLFLIRDSAGYNRKKIQILLNGQKKAYQGIGKPENTYQK</sequence>
<dbReference type="AlphaFoldDB" id="A0AA90WFR9"/>
<dbReference type="Proteomes" id="UP000480556">
    <property type="component" value="Unassembled WGS sequence"/>
</dbReference>
<reference evidence="1 2" key="1">
    <citation type="submission" date="2019-10" db="EMBL/GenBank/DDBJ databases">
        <authorList>
            <person name="Dong K."/>
        </authorList>
    </citation>
    <scope>NUCLEOTIDE SEQUENCE [LARGE SCALE GENOMIC DNA]</scope>
    <source>
        <strain evidence="2">dk771</strain>
    </source>
</reference>
<comment type="caution">
    <text evidence="1">The sequence shown here is derived from an EMBL/GenBank/DDBJ whole genome shotgun (WGS) entry which is preliminary data.</text>
</comment>
<evidence type="ECO:0000313" key="1">
    <source>
        <dbReference type="EMBL" id="MQW93078.1"/>
    </source>
</evidence>
<evidence type="ECO:0000313" key="2">
    <source>
        <dbReference type="Proteomes" id="UP000480556"/>
    </source>
</evidence>
<organism evidence="1 2">
    <name type="scientific">Acinetobacter wanghuae</name>
    <dbReference type="NCBI Taxonomy" id="2662362"/>
    <lineage>
        <taxon>Bacteria</taxon>
        <taxon>Pseudomonadati</taxon>
        <taxon>Pseudomonadota</taxon>
        <taxon>Gammaproteobacteria</taxon>
        <taxon>Moraxellales</taxon>
        <taxon>Moraxellaceae</taxon>
        <taxon>Acinetobacter</taxon>
    </lineage>
</organism>
<proteinExistence type="predicted"/>
<dbReference type="RefSeq" id="WP_153369999.1">
    <property type="nucleotide sequence ID" value="NZ_CP045650.1"/>
</dbReference>
<name>A0AA90WFR9_9GAMM</name>